<evidence type="ECO:0000259" key="1">
    <source>
        <dbReference type="PROSITE" id="PS50181"/>
    </source>
</evidence>
<feature type="domain" description="F-box" evidence="1">
    <location>
        <begin position="17"/>
        <end position="67"/>
    </location>
</feature>
<dbReference type="InterPro" id="IPR036047">
    <property type="entry name" value="F-box-like_dom_sf"/>
</dbReference>
<dbReference type="EMBL" id="JAJFAZ020000005">
    <property type="protein sequence ID" value="KAI5330332.1"/>
    <property type="molecule type" value="Genomic_DNA"/>
</dbReference>
<dbReference type="Proteomes" id="UP001054821">
    <property type="component" value="Chromosome 5"/>
</dbReference>
<organism evidence="2 3">
    <name type="scientific">Prunus dulcis</name>
    <name type="common">Almond</name>
    <name type="synonym">Amygdalus dulcis</name>
    <dbReference type="NCBI Taxonomy" id="3755"/>
    <lineage>
        <taxon>Eukaryota</taxon>
        <taxon>Viridiplantae</taxon>
        <taxon>Streptophyta</taxon>
        <taxon>Embryophyta</taxon>
        <taxon>Tracheophyta</taxon>
        <taxon>Spermatophyta</taxon>
        <taxon>Magnoliopsida</taxon>
        <taxon>eudicotyledons</taxon>
        <taxon>Gunneridae</taxon>
        <taxon>Pentapetalae</taxon>
        <taxon>rosids</taxon>
        <taxon>fabids</taxon>
        <taxon>Rosales</taxon>
        <taxon>Rosaceae</taxon>
        <taxon>Amygdaloideae</taxon>
        <taxon>Amygdaleae</taxon>
        <taxon>Prunus</taxon>
    </lineage>
</organism>
<dbReference type="PANTHER" id="PTHR34145">
    <property type="entry name" value="OS02G0105600 PROTEIN"/>
    <property type="match status" value="1"/>
</dbReference>
<dbReference type="Gene3D" id="3.80.10.10">
    <property type="entry name" value="Ribonuclease Inhibitor"/>
    <property type="match status" value="1"/>
</dbReference>
<evidence type="ECO:0000313" key="3">
    <source>
        <dbReference type="Proteomes" id="UP001054821"/>
    </source>
</evidence>
<name>A0AAD4VUZ2_PRUDU</name>
<dbReference type="SUPFAM" id="SSF52047">
    <property type="entry name" value="RNI-like"/>
    <property type="match status" value="1"/>
</dbReference>
<keyword evidence="3" id="KW-1185">Reference proteome</keyword>
<dbReference type="SMART" id="SM00256">
    <property type="entry name" value="FBOX"/>
    <property type="match status" value="1"/>
</dbReference>
<dbReference type="InterPro" id="IPR001810">
    <property type="entry name" value="F-box_dom"/>
</dbReference>
<gene>
    <name evidence="2" type="ORF">L3X38_029730</name>
</gene>
<dbReference type="InterPro" id="IPR053772">
    <property type="entry name" value="At1g61320/At1g61330-like"/>
</dbReference>
<accession>A0AAD4VUZ2</accession>
<dbReference type="InterPro" id="IPR053781">
    <property type="entry name" value="F-box_AtFBL13-like"/>
</dbReference>
<protein>
    <recommendedName>
        <fullName evidence="1">F-box domain-containing protein</fullName>
    </recommendedName>
</protein>
<proteinExistence type="predicted"/>
<dbReference type="SUPFAM" id="SSF81383">
    <property type="entry name" value="F-box domain"/>
    <property type="match status" value="1"/>
</dbReference>
<dbReference type="AlphaFoldDB" id="A0AAD4VUZ2"/>
<reference evidence="2 3" key="1">
    <citation type="journal article" date="2022" name="G3 (Bethesda)">
        <title>Whole-genome sequence and methylome profiling of the almond [Prunus dulcis (Mill.) D.A. Webb] cultivar 'Nonpareil'.</title>
        <authorList>
            <person name="D'Amico-Willman K.M."/>
            <person name="Ouma W.Z."/>
            <person name="Meulia T."/>
            <person name="Sideli G.M."/>
            <person name="Gradziel T.M."/>
            <person name="Fresnedo-Ramirez J."/>
        </authorList>
    </citation>
    <scope>NUCLEOTIDE SEQUENCE [LARGE SCALE GENOMIC DNA]</scope>
    <source>
        <strain evidence="2">Clone GOH B32 T37-40</strain>
    </source>
</reference>
<comment type="caution">
    <text evidence="2">The sequence shown here is derived from an EMBL/GenBank/DDBJ whole genome shotgun (WGS) entry which is preliminary data.</text>
</comment>
<dbReference type="PROSITE" id="PS50181">
    <property type="entry name" value="FBOX"/>
    <property type="match status" value="1"/>
</dbReference>
<sequence length="461" mass="52578">MENPKATISEGVKQKDQDTLWNLPNDILDQILSFLPLKEAVATSVLSRKWRYVWTSCLALDFDFEKNMKPLTHRSHYQDQDFEDKQCQCQYVNWVDGVVERHIGPNVEKFRVCFPLNLSFGLFIDKWVKFAIKKRVEVLVLDFSAHSHRSIYLGNGLCDVLTQAFGYSEYPALKHLYLKSVGVTTRDIEFVLSSFPCLEQLEVSNCPNLMSLIVSSLFGLNLKHLAVEAWQDGLVNIRISEANLVSFSYSGYPIELELSNVPLLVEVSISERDGAVTDDHRALIFTQQLSGCLSQLRTLRIDLNGMVDREVYSVPALPNIRHLELEVLVDDSLVLEQINCFIEACSYMQKLVIRMQFKYSEEFMYPEVNLKEPAAANTCSHHHLEVVEIVGFHGRKGAVKIVTFLMKAVVSLKEVVINSAQLFRGEVVDDSDEDVEEEEARRQALHELKRIVPAAISFRCL</sequence>
<dbReference type="PANTHER" id="PTHR34145:SF68">
    <property type="entry name" value="FBD DOMAIN-CONTAINING PROTEIN"/>
    <property type="match status" value="1"/>
</dbReference>
<dbReference type="Pfam" id="PF23622">
    <property type="entry name" value="LRR_At1g61320_AtMIF1"/>
    <property type="match status" value="1"/>
</dbReference>
<dbReference type="Gene3D" id="1.20.1280.50">
    <property type="match status" value="1"/>
</dbReference>
<dbReference type="Pfam" id="PF00646">
    <property type="entry name" value="F-box"/>
    <property type="match status" value="1"/>
</dbReference>
<dbReference type="InterPro" id="IPR032675">
    <property type="entry name" value="LRR_dom_sf"/>
</dbReference>
<dbReference type="CDD" id="cd22160">
    <property type="entry name" value="F-box_AtFBL13-like"/>
    <property type="match status" value="1"/>
</dbReference>
<dbReference type="InterPro" id="IPR055357">
    <property type="entry name" value="LRR_At1g61320_AtMIF1"/>
</dbReference>
<evidence type="ECO:0000313" key="2">
    <source>
        <dbReference type="EMBL" id="KAI5330332.1"/>
    </source>
</evidence>